<dbReference type="SUPFAM" id="SSF55797">
    <property type="entry name" value="PR-1-like"/>
    <property type="match status" value="1"/>
</dbReference>
<dbReference type="Gene3D" id="3.40.33.10">
    <property type="entry name" value="CAP"/>
    <property type="match status" value="1"/>
</dbReference>
<keyword evidence="4" id="KW-1185">Reference proteome</keyword>
<feature type="compositionally biased region" description="Polar residues" evidence="1">
    <location>
        <begin position="283"/>
        <end position="295"/>
    </location>
</feature>
<dbReference type="Proteomes" id="UP000053676">
    <property type="component" value="Unassembled WGS sequence"/>
</dbReference>
<name>W2TND4_NECAM</name>
<dbReference type="InterPro" id="IPR002413">
    <property type="entry name" value="V5_allergen-like"/>
</dbReference>
<dbReference type="OMA" id="CAIHRCK"/>
<dbReference type="KEGG" id="nai:NECAME_07903"/>
<proteinExistence type="predicted"/>
<dbReference type="Pfam" id="PF00188">
    <property type="entry name" value="CAP"/>
    <property type="match status" value="1"/>
</dbReference>
<dbReference type="PRINTS" id="PR00838">
    <property type="entry name" value="V5ALLERGEN"/>
</dbReference>
<feature type="domain" description="SCP" evidence="2">
    <location>
        <begin position="381"/>
        <end position="540"/>
    </location>
</feature>
<dbReference type="PRINTS" id="PR00837">
    <property type="entry name" value="V5TPXLIKE"/>
</dbReference>
<dbReference type="PANTHER" id="PTHR10334">
    <property type="entry name" value="CYSTEINE-RICH SECRETORY PROTEIN-RELATED"/>
    <property type="match status" value="1"/>
</dbReference>
<evidence type="ECO:0000313" key="4">
    <source>
        <dbReference type="Proteomes" id="UP000053676"/>
    </source>
</evidence>
<dbReference type="InterPro" id="IPR035940">
    <property type="entry name" value="CAP_sf"/>
</dbReference>
<dbReference type="AlphaFoldDB" id="W2TND4"/>
<dbReference type="InterPro" id="IPR014044">
    <property type="entry name" value="CAP_dom"/>
</dbReference>
<feature type="compositionally biased region" description="Low complexity" evidence="1">
    <location>
        <begin position="302"/>
        <end position="315"/>
    </location>
</feature>
<feature type="compositionally biased region" description="Low complexity" evidence="1">
    <location>
        <begin position="338"/>
        <end position="365"/>
    </location>
</feature>
<organism evidence="3 4">
    <name type="scientific">Necator americanus</name>
    <name type="common">Human hookworm</name>
    <dbReference type="NCBI Taxonomy" id="51031"/>
    <lineage>
        <taxon>Eukaryota</taxon>
        <taxon>Metazoa</taxon>
        <taxon>Ecdysozoa</taxon>
        <taxon>Nematoda</taxon>
        <taxon>Chromadorea</taxon>
        <taxon>Rhabditida</taxon>
        <taxon>Rhabditina</taxon>
        <taxon>Rhabditomorpha</taxon>
        <taxon>Strongyloidea</taxon>
        <taxon>Ancylostomatidae</taxon>
        <taxon>Bunostominae</taxon>
        <taxon>Necator</taxon>
    </lineage>
</organism>
<reference evidence="4" key="1">
    <citation type="journal article" date="2014" name="Nat. Genet.">
        <title>Genome of the human hookworm Necator americanus.</title>
        <authorList>
            <person name="Tang Y.T."/>
            <person name="Gao X."/>
            <person name="Rosa B.A."/>
            <person name="Abubucker S."/>
            <person name="Hallsworth-Pepin K."/>
            <person name="Martin J."/>
            <person name="Tyagi R."/>
            <person name="Heizer E."/>
            <person name="Zhang X."/>
            <person name="Bhonagiri-Palsikar V."/>
            <person name="Minx P."/>
            <person name="Warren W.C."/>
            <person name="Wang Q."/>
            <person name="Zhan B."/>
            <person name="Hotez P.J."/>
            <person name="Sternberg P.W."/>
            <person name="Dougall A."/>
            <person name="Gaze S.T."/>
            <person name="Mulvenna J."/>
            <person name="Sotillo J."/>
            <person name="Ranganathan S."/>
            <person name="Rabelo E.M."/>
            <person name="Wilson R.K."/>
            <person name="Felgner P.L."/>
            <person name="Bethony J."/>
            <person name="Hawdon J.M."/>
            <person name="Gasser R.B."/>
            <person name="Loukas A."/>
            <person name="Mitreva M."/>
        </authorList>
    </citation>
    <scope>NUCLEOTIDE SEQUENCE [LARGE SCALE GENOMIC DNA]</scope>
</reference>
<sequence>MNQAPSIKVYDCAVESSAIRSAKTCTGEWSDPSTRPGLKENYNKVKDELTTSGVAEKVSQCCILLLSSLCGWLLFRRCLFDGPPQQYKAWLRYQKMQCFLLRRLPIWRGVRFYAIANKTDVITYKNLKKLRGDVVGKDIYEIGAVCSKCPGGTTCDSVVGLCERTAASVGAIAEAGVSRPNANTTTPSTRAPEAMCTCGTVKVDSTPATKIITTRTAKASTTPGAKSTTPRTAKASTTSTARKTTAITAKASTTRAAEITTTKSAKVSSTPVARITITRKAKVSTTSAAGKTTTRAPKPGSTPTARKTTTRAPKPGTVGKTTTREAKPSTTQGAEMITTTTAKANTTPAAKTSTTAESGTTPTEPLDCSDYAGMSTSLSKEVRQSFIQKHNALRSNLARGREKNGKYELAPPAANIQKMKYDCAIEASALNHAKTCSTSLSHPSDRPGLKENIIHIKSHDLDEVTAASKAMDKWWSELAVSGVRSDMLFTSRIRHRISNIVTHWSKMAWHYNSRLGCAIHRCKKTYSVVCHYGPGGNVVGEYIYRVGAVCSACPSGTRCDKNTGLCV</sequence>
<accession>W2TND4</accession>
<feature type="region of interest" description="Disordered" evidence="1">
    <location>
        <begin position="278"/>
        <end position="371"/>
    </location>
</feature>
<dbReference type="SMART" id="SM00198">
    <property type="entry name" value="SCP"/>
    <property type="match status" value="1"/>
</dbReference>
<dbReference type="InterPro" id="IPR001283">
    <property type="entry name" value="CRISP-related"/>
</dbReference>
<gene>
    <name evidence="3" type="ORF">NECAME_07903</name>
</gene>
<feature type="region of interest" description="Disordered" evidence="1">
    <location>
        <begin position="215"/>
        <end position="249"/>
    </location>
</feature>
<protein>
    <submittedName>
        <fullName evidence="3">SCP-like protein</fullName>
    </submittedName>
</protein>
<dbReference type="STRING" id="51031.W2TND4"/>
<dbReference type="OrthoDB" id="5876828at2759"/>
<evidence type="ECO:0000256" key="1">
    <source>
        <dbReference type="SAM" id="MobiDB-lite"/>
    </source>
</evidence>
<evidence type="ECO:0000313" key="3">
    <source>
        <dbReference type="EMBL" id="ETN82517.1"/>
    </source>
</evidence>
<dbReference type="CDD" id="cd05380">
    <property type="entry name" value="CAP_euk"/>
    <property type="match status" value="1"/>
</dbReference>
<dbReference type="EMBL" id="KI658446">
    <property type="protein sequence ID" value="ETN82517.1"/>
    <property type="molecule type" value="Genomic_DNA"/>
</dbReference>
<evidence type="ECO:0000259" key="2">
    <source>
        <dbReference type="SMART" id="SM00198"/>
    </source>
</evidence>